<organism evidence="3 4">
    <name type="scientific">Muricoccus roseus</name>
    <dbReference type="NCBI Taxonomy" id="198092"/>
    <lineage>
        <taxon>Bacteria</taxon>
        <taxon>Pseudomonadati</taxon>
        <taxon>Pseudomonadota</taxon>
        <taxon>Alphaproteobacteria</taxon>
        <taxon>Acetobacterales</taxon>
        <taxon>Roseomonadaceae</taxon>
        <taxon>Muricoccus</taxon>
    </lineage>
</organism>
<feature type="transmembrane region" description="Helical" evidence="1">
    <location>
        <begin position="126"/>
        <end position="149"/>
    </location>
</feature>
<proteinExistence type="predicted"/>
<keyword evidence="1" id="KW-0472">Membrane</keyword>
<dbReference type="PANTHER" id="PTHR42709">
    <property type="entry name" value="ALKALINE PHOSPHATASE LIKE PROTEIN"/>
    <property type="match status" value="1"/>
</dbReference>
<dbReference type="GO" id="GO:0005886">
    <property type="term" value="C:plasma membrane"/>
    <property type="evidence" value="ECO:0007669"/>
    <property type="project" value="TreeGrafter"/>
</dbReference>
<dbReference type="RefSeq" id="WP_073135875.1">
    <property type="nucleotide sequence ID" value="NZ_FQZF01000016.1"/>
</dbReference>
<dbReference type="STRING" id="198092.SAMN02745194_02870"/>
<sequence length="189" mass="20701">MAEFWADWGAAAYLLAALWAFFEGETFVLAASAIGAMTGAVDPWILMGSVWIGSFLGDQTWFTLGRRYGPRIMKRYPKAEAKMASATAMLLQYGTLFVLTFRFLYGIRNVAAAACGLAGMGRLRFAALNFIAAGVWAGSFVAAGWYLGALIGPERLFHAIAGGALLVLAVLLFRRFYRRRRQARTVPVL</sequence>
<reference evidence="3 4" key="1">
    <citation type="submission" date="2016-11" db="EMBL/GenBank/DDBJ databases">
        <authorList>
            <person name="Jaros S."/>
            <person name="Januszkiewicz K."/>
            <person name="Wedrychowicz H."/>
        </authorList>
    </citation>
    <scope>NUCLEOTIDE SEQUENCE [LARGE SCALE GENOMIC DNA]</scope>
    <source>
        <strain evidence="3 4">DSM 14916</strain>
    </source>
</reference>
<gene>
    <name evidence="3" type="ORF">SAMN02745194_02870</name>
</gene>
<dbReference type="OrthoDB" id="948134at2"/>
<keyword evidence="1" id="KW-1133">Transmembrane helix</keyword>
<dbReference type="InterPro" id="IPR032816">
    <property type="entry name" value="VTT_dom"/>
</dbReference>
<feature type="transmembrane region" description="Helical" evidence="1">
    <location>
        <begin position="155"/>
        <end position="173"/>
    </location>
</feature>
<keyword evidence="4" id="KW-1185">Reference proteome</keyword>
<feature type="domain" description="VTT" evidence="2">
    <location>
        <begin position="33"/>
        <end position="145"/>
    </location>
</feature>
<dbReference type="EMBL" id="FQZF01000016">
    <property type="protein sequence ID" value="SHJ57334.1"/>
    <property type="molecule type" value="Genomic_DNA"/>
</dbReference>
<accession>A0A1M6KEF5</accession>
<evidence type="ECO:0000313" key="4">
    <source>
        <dbReference type="Proteomes" id="UP000184387"/>
    </source>
</evidence>
<evidence type="ECO:0000313" key="3">
    <source>
        <dbReference type="EMBL" id="SHJ57334.1"/>
    </source>
</evidence>
<dbReference type="InterPro" id="IPR051311">
    <property type="entry name" value="DedA_domain"/>
</dbReference>
<dbReference type="Proteomes" id="UP000184387">
    <property type="component" value="Unassembled WGS sequence"/>
</dbReference>
<keyword evidence="1" id="KW-0812">Transmembrane</keyword>
<feature type="transmembrane region" description="Helical" evidence="1">
    <location>
        <begin position="84"/>
        <end position="105"/>
    </location>
</feature>
<name>A0A1M6KEF5_9PROT</name>
<evidence type="ECO:0000256" key="1">
    <source>
        <dbReference type="SAM" id="Phobius"/>
    </source>
</evidence>
<dbReference type="AlphaFoldDB" id="A0A1M6KEF5"/>
<protein>
    <submittedName>
        <fullName evidence="3">Membrane protein DedA, SNARE-associated domain</fullName>
    </submittedName>
</protein>
<dbReference type="Pfam" id="PF09335">
    <property type="entry name" value="VTT_dom"/>
    <property type="match status" value="1"/>
</dbReference>
<evidence type="ECO:0000259" key="2">
    <source>
        <dbReference type="Pfam" id="PF09335"/>
    </source>
</evidence>
<dbReference type="PANTHER" id="PTHR42709:SF2">
    <property type="entry name" value="INNER MEMBRANE PROTEIN YOHD"/>
    <property type="match status" value="1"/>
</dbReference>